<keyword evidence="8 10" id="KW-0456">Lyase</keyword>
<dbReference type="PANTHER" id="PTHR30272:SF1">
    <property type="entry name" value="3-HYDROXYACYL-[ACYL-CARRIER-PROTEIN] DEHYDRATASE"/>
    <property type="match status" value="1"/>
</dbReference>
<evidence type="ECO:0000256" key="8">
    <source>
        <dbReference type="ARBA" id="ARBA00023239"/>
    </source>
</evidence>
<evidence type="ECO:0000256" key="1">
    <source>
        <dbReference type="ARBA" id="ARBA00001055"/>
    </source>
</evidence>
<reference evidence="11 12" key="1">
    <citation type="submission" date="2016-02" db="EMBL/GenBank/DDBJ databases">
        <title>Comparison of Clostridium stercorarium subspecies using comparative genomics and transcriptomics.</title>
        <authorList>
            <person name="Schellenberg J."/>
            <person name="Thallinger G."/>
            <person name="Levin D.B."/>
            <person name="Zhang X."/>
            <person name="Alvare G."/>
            <person name="Fristensky B."/>
            <person name="Sparling R."/>
        </authorList>
    </citation>
    <scope>NUCLEOTIDE SEQUENCE [LARGE SCALE GENOMIC DNA]</scope>
    <source>
        <strain evidence="11 12">DSM 2910</strain>
    </source>
</reference>
<accession>A0A1B1YFR2</accession>
<dbReference type="RefSeq" id="WP_015360016.1">
    <property type="nucleotide sequence ID" value="NZ_CP014672.1"/>
</dbReference>
<dbReference type="GO" id="GO:0005737">
    <property type="term" value="C:cytoplasm"/>
    <property type="evidence" value="ECO:0007669"/>
    <property type="project" value="UniProtKB-SubCell"/>
</dbReference>
<name>A0A1B1YFR2_THEST</name>
<dbReference type="OrthoDB" id="9772788at2"/>
<comment type="catalytic activity">
    <reaction evidence="1 10">
        <text>a (3R)-hydroxyacyl-[ACP] = a (2E)-enoyl-[ACP] + H2O</text>
        <dbReference type="Rhea" id="RHEA:13097"/>
        <dbReference type="Rhea" id="RHEA-COMP:9925"/>
        <dbReference type="Rhea" id="RHEA-COMP:9945"/>
        <dbReference type="ChEBI" id="CHEBI:15377"/>
        <dbReference type="ChEBI" id="CHEBI:78784"/>
        <dbReference type="ChEBI" id="CHEBI:78827"/>
        <dbReference type="EC" id="4.2.1.59"/>
    </reaction>
</comment>
<evidence type="ECO:0000313" key="11">
    <source>
        <dbReference type="EMBL" id="ANW99599.1"/>
    </source>
</evidence>
<dbReference type="NCBIfam" id="NF000582">
    <property type="entry name" value="PRK00006.1"/>
    <property type="match status" value="1"/>
</dbReference>
<dbReference type="InterPro" id="IPR029069">
    <property type="entry name" value="HotDog_dom_sf"/>
</dbReference>
<keyword evidence="6 10" id="KW-0441">Lipid A biosynthesis</keyword>
<evidence type="ECO:0000313" key="12">
    <source>
        <dbReference type="Proteomes" id="UP000092971"/>
    </source>
</evidence>
<dbReference type="Proteomes" id="UP000092971">
    <property type="component" value="Chromosome"/>
</dbReference>
<dbReference type="GO" id="GO:0016020">
    <property type="term" value="C:membrane"/>
    <property type="evidence" value="ECO:0007669"/>
    <property type="project" value="GOC"/>
</dbReference>
<dbReference type="GO" id="GO:0006633">
    <property type="term" value="P:fatty acid biosynthetic process"/>
    <property type="evidence" value="ECO:0007669"/>
    <property type="project" value="UniProtKB-UniRule"/>
</dbReference>
<dbReference type="FunFam" id="3.10.129.10:FF:000001">
    <property type="entry name" value="3-hydroxyacyl-[acyl-carrier-protein] dehydratase FabZ"/>
    <property type="match status" value="1"/>
</dbReference>
<dbReference type="CDD" id="cd01288">
    <property type="entry name" value="FabZ"/>
    <property type="match status" value="1"/>
</dbReference>
<keyword evidence="4 10" id="KW-0963">Cytoplasm</keyword>
<dbReference type="AlphaFoldDB" id="A0A1B1YFR2"/>
<dbReference type="Gene3D" id="3.10.129.10">
    <property type="entry name" value="Hotdog Thioesterase"/>
    <property type="match status" value="1"/>
</dbReference>
<dbReference type="HAMAP" id="MF_00406">
    <property type="entry name" value="FabZ"/>
    <property type="match status" value="1"/>
</dbReference>
<evidence type="ECO:0000256" key="9">
    <source>
        <dbReference type="ARBA" id="ARBA00025049"/>
    </source>
</evidence>
<evidence type="ECO:0000256" key="7">
    <source>
        <dbReference type="ARBA" id="ARBA00023098"/>
    </source>
</evidence>
<dbReference type="EMBL" id="CP014672">
    <property type="protein sequence ID" value="ANW99599.1"/>
    <property type="molecule type" value="Genomic_DNA"/>
</dbReference>
<proteinExistence type="inferred from homology"/>
<feature type="active site" evidence="10">
    <location>
        <position position="54"/>
    </location>
</feature>
<dbReference type="PANTHER" id="PTHR30272">
    <property type="entry name" value="3-HYDROXYACYL-[ACYL-CARRIER-PROTEIN] DEHYDRATASE"/>
    <property type="match status" value="1"/>
</dbReference>
<keyword evidence="7 10" id="KW-0443">Lipid metabolism</keyword>
<evidence type="ECO:0000256" key="3">
    <source>
        <dbReference type="ARBA" id="ARBA00009174"/>
    </source>
</evidence>
<dbReference type="GO" id="GO:0009245">
    <property type="term" value="P:lipid A biosynthetic process"/>
    <property type="evidence" value="ECO:0007669"/>
    <property type="project" value="UniProtKB-UniRule"/>
</dbReference>
<evidence type="ECO:0000256" key="4">
    <source>
        <dbReference type="ARBA" id="ARBA00022490"/>
    </source>
</evidence>
<evidence type="ECO:0000256" key="6">
    <source>
        <dbReference type="ARBA" id="ARBA00022556"/>
    </source>
</evidence>
<comment type="subcellular location">
    <subcellularLocation>
        <location evidence="2 10">Cytoplasm</location>
    </subcellularLocation>
</comment>
<sequence length="152" mass="17112">MEKKSLDITAIQEIIPHRFPFLLVDRITELELEPVIRAVGIKNVTINEPFFQGHFPSYPVMPGVLIVEALAQTACVAGMMLEENRGKIPLFTGIEDLKFRRQVVPGDTLRLEVEFIQMRHGMGKARVRASVQDQTAAEGIIKFAIIEQKGKE</sequence>
<protein>
    <recommendedName>
        <fullName evidence="10">3-hydroxyacyl-[acyl-carrier-protein] dehydratase FabZ</fullName>
        <ecNumber evidence="10">4.2.1.59</ecNumber>
    </recommendedName>
    <alternativeName>
        <fullName evidence="10">(3R)-hydroxymyristoyl-[acyl-carrier-protein] dehydratase</fullName>
        <shortName evidence="10">(3R)-hydroxymyristoyl-ACP dehydrase</shortName>
    </alternativeName>
    <alternativeName>
        <fullName evidence="10">Beta-hydroxyacyl-ACP dehydratase</fullName>
    </alternativeName>
</protein>
<gene>
    <name evidence="10" type="primary">fabZ</name>
    <name evidence="11" type="ORF">CSTERTH_11425</name>
</gene>
<dbReference type="InterPro" id="IPR013114">
    <property type="entry name" value="FabA_FabZ"/>
</dbReference>
<keyword evidence="5 10" id="KW-0444">Lipid biosynthesis</keyword>
<evidence type="ECO:0000256" key="10">
    <source>
        <dbReference type="HAMAP-Rule" id="MF_00406"/>
    </source>
</evidence>
<dbReference type="NCBIfam" id="TIGR01750">
    <property type="entry name" value="fabZ"/>
    <property type="match status" value="1"/>
</dbReference>
<evidence type="ECO:0000256" key="2">
    <source>
        <dbReference type="ARBA" id="ARBA00004496"/>
    </source>
</evidence>
<dbReference type="SUPFAM" id="SSF54637">
    <property type="entry name" value="Thioesterase/thiol ester dehydrase-isomerase"/>
    <property type="match status" value="1"/>
</dbReference>
<dbReference type="InterPro" id="IPR010084">
    <property type="entry name" value="FabZ"/>
</dbReference>
<comment type="function">
    <text evidence="9 10">Involved in unsaturated fatty acids biosynthesis. Catalyzes the dehydration of short chain beta-hydroxyacyl-ACPs and long chain saturated and unsaturated beta-hydroxyacyl-ACPs.</text>
</comment>
<comment type="similarity">
    <text evidence="3 10">Belongs to the thioester dehydratase family. FabZ subfamily.</text>
</comment>
<dbReference type="GO" id="GO:0019171">
    <property type="term" value="F:(3R)-hydroxyacyl-[acyl-carrier-protein] dehydratase activity"/>
    <property type="evidence" value="ECO:0007669"/>
    <property type="project" value="UniProtKB-EC"/>
</dbReference>
<dbReference type="EC" id="4.2.1.59" evidence="10"/>
<evidence type="ECO:0000256" key="5">
    <source>
        <dbReference type="ARBA" id="ARBA00022516"/>
    </source>
</evidence>
<organism evidence="11 12">
    <name type="scientific">Thermoclostridium stercorarium subsp. thermolacticum DSM 2910</name>
    <dbReference type="NCBI Taxonomy" id="1121336"/>
    <lineage>
        <taxon>Bacteria</taxon>
        <taxon>Bacillati</taxon>
        <taxon>Bacillota</taxon>
        <taxon>Clostridia</taxon>
        <taxon>Eubacteriales</taxon>
        <taxon>Oscillospiraceae</taxon>
        <taxon>Thermoclostridium</taxon>
    </lineage>
</organism>
<dbReference type="Pfam" id="PF07977">
    <property type="entry name" value="FabA"/>
    <property type="match status" value="1"/>
</dbReference>